<dbReference type="RefSeq" id="WP_146868633.1">
    <property type="nucleotide sequence ID" value="NZ_BKBC01000034.1"/>
</dbReference>
<protein>
    <recommendedName>
        <fullName evidence="8">Extracellular solute-binding protein</fullName>
    </recommendedName>
</protein>
<comment type="caution">
    <text evidence="6">The sequence shown here is derived from an EMBL/GenBank/DDBJ whole genome shotgun (WGS) entry which is preliminary data.</text>
</comment>
<evidence type="ECO:0008006" key="8">
    <source>
        <dbReference type="Google" id="ProtNLM"/>
    </source>
</evidence>
<evidence type="ECO:0000256" key="2">
    <source>
        <dbReference type="ARBA" id="ARBA00022729"/>
    </source>
</evidence>
<dbReference type="PANTHER" id="PTHR43649">
    <property type="entry name" value="ARABINOSE-BINDING PROTEIN-RELATED"/>
    <property type="match status" value="1"/>
</dbReference>
<dbReference type="Gene3D" id="3.40.190.10">
    <property type="entry name" value="Periplasmic binding protein-like II"/>
    <property type="match status" value="2"/>
</dbReference>
<keyword evidence="3" id="KW-0472">Membrane</keyword>
<dbReference type="InterPro" id="IPR050490">
    <property type="entry name" value="Bact_solute-bd_prot1"/>
</dbReference>
<evidence type="ECO:0000256" key="1">
    <source>
        <dbReference type="ARBA" id="ARBA00022475"/>
    </source>
</evidence>
<name>A0A512TNN2_CLOBU</name>
<evidence type="ECO:0000313" key="7">
    <source>
        <dbReference type="Proteomes" id="UP000321089"/>
    </source>
</evidence>
<dbReference type="EMBL" id="BKBC01000034">
    <property type="protein sequence ID" value="GEQ21846.1"/>
    <property type="molecule type" value="Genomic_DNA"/>
</dbReference>
<dbReference type="Pfam" id="PF01547">
    <property type="entry name" value="SBP_bac_1"/>
    <property type="match status" value="1"/>
</dbReference>
<dbReference type="PANTHER" id="PTHR43649:SF33">
    <property type="entry name" value="POLYGALACTURONAN_RHAMNOGALACTURONAN-BINDING PROTEIN YTCQ"/>
    <property type="match status" value="1"/>
</dbReference>
<proteinExistence type="predicted"/>
<evidence type="ECO:0000256" key="4">
    <source>
        <dbReference type="ARBA" id="ARBA00023139"/>
    </source>
</evidence>
<reference evidence="6 7" key="1">
    <citation type="submission" date="2019-07" db="EMBL/GenBank/DDBJ databases">
        <title>Whole genome shotgun sequence of Clostridium butyricum NBRC 3858.</title>
        <authorList>
            <person name="Hosoyama A."/>
            <person name="Uohara A."/>
            <person name="Ohji S."/>
            <person name="Ichikawa N."/>
        </authorList>
    </citation>
    <scope>NUCLEOTIDE SEQUENCE [LARGE SCALE GENOMIC DNA]</scope>
    <source>
        <strain evidence="6 7">NBRC 3858</strain>
    </source>
</reference>
<evidence type="ECO:0000256" key="5">
    <source>
        <dbReference type="ARBA" id="ARBA00023288"/>
    </source>
</evidence>
<keyword evidence="5" id="KW-0449">Lipoprotein</keyword>
<keyword evidence="2" id="KW-0732">Signal</keyword>
<dbReference type="Proteomes" id="UP000321089">
    <property type="component" value="Unassembled WGS sequence"/>
</dbReference>
<dbReference type="AlphaFoldDB" id="A0A512TNN2"/>
<keyword evidence="4" id="KW-0564">Palmitate</keyword>
<dbReference type="SUPFAM" id="SSF53850">
    <property type="entry name" value="Periplasmic binding protein-like II"/>
    <property type="match status" value="1"/>
</dbReference>
<keyword evidence="1" id="KW-1003">Cell membrane</keyword>
<evidence type="ECO:0000256" key="3">
    <source>
        <dbReference type="ARBA" id="ARBA00023136"/>
    </source>
</evidence>
<gene>
    <name evidence="6" type="ORF">CBU02nite_23520</name>
</gene>
<organism evidence="6 7">
    <name type="scientific">Clostridium butyricum</name>
    <dbReference type="NCBI Taxonomy" id="1492"/>
    <lineage>
        <taxon>Bacteria</taxon>
        <taxon>Bacillati</taxon>
        <taxon>Bacillota</taxon>
        <taxon>Clostridia</taxon>
        <taxon>Eubacteriales</taxon>
        <taxon>Clostridiaceae</taxon>
        <taxon>Clostridium</taxon>
    </lineage>
</organism>
<dbReference type="PROSITE" id="PS51257">
    <property type="entry name" value="PROKAR_LIPOPROTEIN"/>
    <property type="match status" value="1"/>
</dbReference>
<sequence>MKKVITMLLIVIYFCQGLLGCFEYSEVQNNNSDRDNQYEEACITPFGKYPETITYTLGKIIGANNSNMPGGDTYENNAYTRYLKEKINVQNKDSFEAKDINYNNMVAMAISEENIPDIMFVDNYDYLKLLVEKDMIEDLTDVYEKCASDRIKDIYKSYGEGIFESSTFNGKLMALPETSIDSGPNMIWLRKDWMDKLGLDAPKTLDDVEKIIDEFITKDPGENGPGNTIGLACAPEVTSDNGYSYMFQTDIIFSKYNAYPKQWIKDENGNIVYGSVTNNAKNALGYMSKLYNKGILDNKFLVRTQSNIQDMIINGKCGSFFSLWWAPNNPLMDSIKNDKSADWEPYMIPTDEDGSTSFCIQNPNKKYVVVRKGYEHPEVVMKISSVLFDYFNSNNDSAQEIKQYYRDNVDPTARPLGINIDYKDAVIKSYRNINSVLNGEMDSNSLQLIEYSYYEQVKRYLNDPQNATPQDWAAYTSRMDAGGLLDRSKVKIIKTYFYNKETETMSKLWWKLEDLEKQAYLKIITGEEPIDYFDDFVDIWYKEGGRKITDEVRDEINKNTEKIK</sequence>
<evidence type="ECO:0000313" key="6">
    <source>
        <dbReference type="EMBL" id="GEQ21846.1"/>
    </source>
</evidence>
<accession>A0A512TNN2</accession>
<dbReference type="InterPro" id="IPR006059">
    <property type="entry name" value="SBP"/>
</dbReference>